<keyword evidence="5 7" id="KW-1133">Transmembrane helix</keyword>
<reference evidence="9 10" key="1">
    <citation type="submission" date="2024-09" db="EMBL/GenBank/DDBJ databases">
        <authorList>
            <person name="Sun Q."/>
            <person name="Mori K."/>
        </authorList>
    </citation>
    <scope>NUCLEOTIDE SEQUENCE [LARGE SCALE GENOMIC DNA]</scope>
    <source>
        <strain evidence="9 10">CCM 4839</strain>
    </source>
</reference>
<comment type="similarity">
    <text evidence="7">Belongs to the binding-protein-dependent transport system permease family.</text>
</comment>
<evidence type="ECO:0000259" key="8">
    <source>
        <dbReference type="PROSITE" id="PS50928"/>
    </source>
</evidence>
<dbReference type="EMBL" id="JBHLVF010000028">
    <property type="protein sequence ID" value="MFC0392972.1"/>
    <property type="molecule type" value="Genomic_DNA"/>
</dbReference>
<feature type="transmembrane region" description="Helical" evidence="7">
    <location>
        <begin position="182"/>
        <end position="207"/>
    </location>
</feature>
<evidence type="ECO:0000256" key="3">
    <source>
        <dbReference type="ARBA" id="ARBA00022475"/>
    </source>
</evidence>
<organism evidence="9 10">
    <name type="scientific">Paenibacillus mendelii</name>
    <dbReference type="NCBI Taxonomy" id="206163"/>
    <lineage>
        <taxon>Bacteria</taxon>
        <taxon>Bacillati</taxon>
        <taxon>Bacillota</taxon>
        <taxon>Bacilli</taxon>
        <taxon>Bacillales</taxon>
        <taxon>Paenibacillaceae</taxon>
        <taxon>Paenibacillus</taxon>
    </lineage>
</organism>
<keyword evidence="6 7" id="KW-0472">Membrane</keyword>
<dbReference type="PANTHER" id="PTHR43227">
    <property type="entry name" value="BLL4140 PROTEIN"/>
    <property type="match status" value="1"/>
</dbReference>
<evidence type="ECO:0000256" key="5">
    <source>
        <dbReference type="ARBA" id="ARBA00022989"/>
    </source>
</evidence>
<keyword evidence="4 7" id="KW-0812">Transmembrane</keyword>
<dbReference type="CDD" id="cd06261">
    <property type="entry name" value="TM_PBP2"/>
    <property type="match status" value="1"/>
</dbReference>
<dbReference type="PANTHER" id="PTHR43227:SF3">
    <property type="entry name" value="BINDING-PROTEIN-DEPENDENT TRANSPORT SYSTEMS INNER MEMBRANE COMPONENT"/>
    <property type="match status" value="1"/>
</dbReference>
<dbReference type="InterPro" id="IPR000515">
    <property type="entry name" value="MetI-like"/>
</dbReference>
<feature type="transmembrane region" description="Helical" evidence="7">
    <location>
        <begin position="12"/>
        <end position="30"/>
    </location>
</feature>
<dbReference type="SUPFAM" id="SSF161098">
    <property type="entry name" value="MetI-like"/>
    <property type="match status" value="1"/>
</dbReference>
<comment type="subcellular location">
    <subcellularLocation>
        <location evidence="1 7">Cell membrane</location>
        <topology evidence="1 7">Multi-pass membrane protein</topology>
    </subcellularLocation>
</comment>
<dbReference type="Proteomes" id="UP001589818">
    <property type="component" value="Unassembled WGS sequence"/>
</dbReference>
<feature type="transmembrane region" description="Helical" evidence="7">
    <location>
        <begin position="37"/>
        <end position="55"/>
    </location>
</feature>
<feature type="transmembrane region" description="Helical" evidence="7">
    <location>
        <begin position="136"/>
        <end position="158"/>
    </location>
</feature>
<comment type="caution">
    <text evidence="9">The sequence shown here is derived from an EMBL/GenBank/DDBJ whole genome shotgun (WGS) entry which is preliminary data.</text>
</comment>
<evidence type="ECO:0000256" key="6">
    <source>
        <dbReference type="ARBA" id="ARBA00023136"/>
    </source>
</evidence>
<accession>A0ABV6JB39</accession>
<feature type="domain" description="ABC transmembrane type-1" evidence="8">
    <location>
        <begin position="1"/>
        <end position="203"/>
    </location>
</feature>
<evidence type="ECO:0000313" key="10">
    <source>
        <dbReference type="Proteomes" id="UP001589818"/>
    </source>
</evidence>
<dbReference type="InterPro" id="IPR050809">
    <property type="entry name" value="UgpAE/MalFG_permease"/>
</dbReference>
<keyword evidence="10" id="KW-1185">Reference proteome</keyword>
<evidence type="ECO:0000256" key="2">
    <source>
        <dbReference type="ARBA" id="ARBA00022448"/>
    </source>
</evidence>
<dbReference type="InterPro" id="IPR035906">
    <property type="entry name" value="MetI-like_sf"/>
</dbReference>
<evidence type="ECO:0000256" key="4">
    <source>
        <dbReference type="ARBA" id="ARBA00022692"/>
    </source>
</evidence>
<dbReference type="Pfam" id="PF00528">
    <property type="entry name" value="BPD_transp_1"/>
    <property type="match status" value="1"/>
</dbReference>
<dbReference type="PROSITE" id="PS50928">
    <property type="entry name" value="ABC_TM1"/>
    <property type="match status" value="1"/>
</dbReference>
<dbReference type="Gene3D" id="1.10.3720.10">
    <property type="entry name" value="MetI-like"/>
    <property type="match status" value="1"/>
</dbReference>
<name>A0ABV6JB39_9BACL</name>
<dbReference type="RefSeq" id="WP_379124971.1">
    <property type="nucleotide sequence ID" value="NZ_JBHLVF010000028.1"/>
</dbReference>
<evidence type="ECO:0000256" key="1">
    <source>
        <dbReference type="ARBA" id="ARBA00004651"/>
    </source>
</evidence>
<sequence>MPILISTIKTVLIQVPLILIFAMFCALLLNKPMRGRLFFRGVYFLPVIVASGNSLKRLTEQGAATLPIFKQYDLYTIMLNYIPEQLLTPLLTMMDSLMIVMWGSGVQIIIFMAGLQSIPVSLYEAAKCDGATPWEVFWKITFPMMMPMILVSTLFTIVDSFTKVDNQMIKYNWTLMFNKLSFGYASAIGWIYFAFVFLVIFIVLFMFRNTSALAQERR</sequence>
<proteinExistence type="inferred from homology"/>
<protein>
    <submittedName>
        <fullName evidence="9">Carbohydrate ABC transporter permease</fullName>
    </submittedName>
</protein>
<gene>
    <name evidence="9" type="ORF">ACFFJ8_16520</name>
</gene>
<keyword evidence="2 7" id="KW-0813">Transport</keyword>
<keyword evidence="3" id="KW-1003">Cell membrane</keyword>
<evidence type="ECO:0000256" key="7">
    <source>
        <dbReference type="RuleBase" id="RU363032"/>
    </source>
</evidence>
<evidence type="ECO:0000313" key="9">
    <source>
        <dbReference type="EMBL" id="MFC0392972.1"/>
    </source>
</evidence>
<feature type="transmembrane region" description="Helical" evidence="7">
    <location>
        <begin position="96"/>
        <end position="115"/>
    </location>
</feature>